<evidence type="ECO:0000256" key="2">
    <source>
        <dbReference type="ARBA" id="ARBA00022737"/>
    </source>
</evidence>
<dbReference type="SMART" id="SM00369">
    <property type="entry name" value="LRR_TYP"/>
    <property type="match status" value="3"/>
</dbReference>
<dbReference type="Gene3D" id="3.80.10.10">
    <property type="entry name" value="Ribonuclease Inhibitor"/>
    <property type="match status" value="2"/>
</dbReference>
<dbReference type="InterPro" id="IPR003591">
    <property type="entry name" value="Leu-rich_rpt_typical-subtyp"/>
</dbReference>
<dbReference type="PANTHER" id="PTHR36766">
    <property type="entry name" value="PLANT BROAD-SPECTRUM MILDEW RESISTANCE PROTEIN RPW8"/>
    <property type="match status" value="1"/>
</dbReference>
<keyword evidence="2" id="KW-0677">Repeat</keyword>
<dbReference type="SUPFAM" id="SSF52058">
    <property type="entry name" value="L domain-like"/>
    <property type="match status" value="1"/>
</dbReference>
<dbReference type="SUPFAM" id="SSF52540">
    <property type="entry name" value="P-loop containing nucleoside triphosphate hydrolases"/>
    <property type="match status" value="1"/>
</dbReference>
<feature type="domain" description="AAA+ ATPase" evidence="4">
    <location>
        <begin position="180"/>
        <end position="324"/>
    </location>
</feature>
<evidence type="ECO:0000259" key="4">
    <source>
        <dbReference type="SMART" id="SM00382"/>
    </source>
</evidence>
<evidence type="ECO:0000313" key="5">
    <source>
        <dbReference type="EMBL" id="ABR18473.1"/>
    </source>
</evidence>
<accession>B8LS43</accession>
<dbReference type="InterPro" id="IPR001611">
    <property type="entry name" value="Leu-rich_rpt"/>
</dbReference>
<dbReference type="InterPro" id="IPR027417">
    <property type="entry name" value="P-loop_NTPase"/>
</dbReference>
<dbReference type="SMART" id="SM00382">
    <property type="entry name" value="AAA"/>
    <property type="match status" value="1"/>
</dbReference>
<dbReference type="GO" id="GO:0043531">
    <property type="term" value="F:ADP binding"/>
    <property type="evidence" value="ECO:0007669"/>
    <property type="project" value="InterPro"/>
</dbReference>
<reference evidence="5" key="1">
    <citation type="submission" date="2007-06" db="EMBL/GenBank/DDBJ databases">
        <title>Full length cDNA sequences from Sitka Spruce (Picea sitchensis).</title>
        <authorList>
            <person name="Ralph S.G."/>
            <person name="Chun H.E."/>
            <person name="Liao N."/>
            <person name="Ali J."/>
            <person name="Reid K."/>
            <person name="Kolosova N."/>
            <person name="Cooper N."/>
            <person name="Cullis C."/>
            <person name="Jancsik S."/>
            <person name="Moore R."/>
            <person name="Mayo M."/>
            <person name="Wagner S."/>
            <person name="Holt R.A."/>
            <person name="Jones S.J.M."/>
            <person name="Marra M.A."/>
            <person name="Ritland C.E."/>
            <person name="Ritland K."/>
            <person name="Bohlmann J."/>
        </authorList>
    </citation>
    <scope>NUCLEOTIDE SEQUENCE</scope>
    <source>
        <tissue evidence="5">Bark</tissue>
    </source>
</reference>
<dbReference type="InterPro" id="IPR002182">
    <property type="entry name" value="NB-ARC"/>
</dbReference>
<protein>
    <recommendedName>
        <fullName evidence="4">AAA+ ATPase domain-containing protein</fullName>
    </recommendedName>
</protein>
<dbReference type="InterPro" id="IPR042197">
    <property type="entry name" value="Apaf_helical"/>
</dbReference>
<dbReference type="Pfam" id="PF23598">
    <property type="entry name" value="LRR_14"/>
    <property type="match status" value="1"/>
</dbReference>
<dbReference type="FunFam" id="3.40.50.300:FF:001091">
    <property type="entry name" value="Probable disease resistance protein At1g61300"/>
    <property type="match status" value="1"/>
</dbReference>
<dbReference type="Pfam" id="PF00931">
    <property type="entry name" value="NB-ARC"/>
    <property type="match status" value="1"/>
</dbReference>
<dbReference type="Gene3D" id="1.10.8.430">
    <property type="entry name" value="Helical domain of apoptotic protease-activating factors"/>
    <property type="match status" value="1"/>
</dbReference>
<dbReference type="InterPro" id="IPR003593">
    <property type="entry name" value="AAA+_ATPase"/>
</dbReference>
<keyword evidence="3" id="KW-0611">Plant defense</keyword>
<sequence>MEAVLTGAAANTISGVLGVAIAPLTQLIDDVIHLDRNTQLLEAQLNRMKNLVLDITNRFQHDQRSPPNTVKDWLQRLHHSLQDARRVMDRAQQHKQCLDCFLCKPRLSTQVREWNANFDRLYIDLERDLSIIGNAERTASSAPLQSEAMLQPVPELGFVGSGIKSGKMQLQRWLDNEDQQFRRIGVYGMGGIGKTSLLKTVYNAYKKGKLFEAVIWTSVSQIYNIADLQSNIAEEINLKLGSTTSNPESSSAADMRKRKLSACLREKKFLLILDDVWTALPLEEELGIPVGNDKGSRVVISTRSFDVVRRMEADDFSIEIQPLSRDEGWRLFCRGAFKADTVPTKDIEDVATRIAGECNGFPLAINVVAAAMKSNTSVNDWTLAFNQMKNMDPGFLEYSSIAQGLYQPLKLSYDCLPDSNFKICFLYCATFPENRRIYVNALVEKWIAEGLVNSRETSYLMDTGLRYVQLLVERCLFQKVYDENGVEYLRVHDVVHDLAMYIGEKEEQCLFRTRQNLQKFPAEKEIGNCKRIAIGYNNISVLPTEFICPNLLTLTLQYNQSLREVPNGFLVNLTSLRVLDLSGTKIESLPISLWHLRQLEFLGLEETLIKDVPEDICNLSQLQFLHLNQCRHLESLPCKIGELQNLKTLDLTKCCSLTGIPREISQLTSLNRLHLWTSWTAGEKSIMDADEVKSGVCSLKDLTNCPNLLELSVHVKAGIEEGGIRLGIQVGIMGTWLEMRDLILVFDVQDDDVVEDLPQDMQSMKKLHRFLLLNYHGRSLPNCICEFPQLQKLYLYRCFQLGELPPLERLPNLRSLTLDRCINLKELGIGKWGSASGFPMLESLNLIDLPKLESMASSSSNVEWNEQTMPKLQVLSLTDCASLKGLPMGIEKLPNLREIKVQKDRWEELIWEENDVEIFLKEKLHHLIVFVE</sequence>
<dbReference type="PANTHER" id="PTHR36766:SF64">
    <property type="entry name" value="OS12G0206100 PROTEIN"/>
    <property type="match status" value="1"/>
</dbReference>
<dbReference type="PRINTS" id="PR00364">
    <property type="entry name" value="DISEASERSIST"/>
</dbReference>
<dbReference type="InterPro" id="IPR055414">
    <property type="entry name" value="LRR_R13L4/SHOC2-like"/>
</dbReference>
<dbReference type="Gene3D" id="1.10.10.10">
    <property type="entry name" value="Winged helix-like DNA-binding domain superfamily/Winged helix DNA-binding domain"/>
    <property type="match status" value="1"/>
</dbReference>
<dbReference type="InterPro" id="IPR058922">
    <property type="entry name" value="WHD_DRP"/>
</dbReference>
<proteinExistence type="evidence at transcript level"/>
<dbReference type="InterPro" id="IPR032675">
    <property type="entry name" value="LRR_dom_sf"/>
</dbReference>
<dbReference type="GO" id="GO:0006952">
    <property type="term" value="P:defense response"/>
    <property type="evidence" value="ECO:0007669"/>
    <property type="project" value="UniProtKB-KW"/>
</dbReference>
<dbReference type="InterPro" id="IPR036388">
    <property type="entry name" value="WH-like_DNA-bd_sf"/>
</dbReference>
<name>B8LS43_PICSI</name>
<dbReference type="Pfam" id="PF23559">
    <property type="entry name" value="WHD_DRP"/>
    <property type="match status" value="1"/>
</dbReference>
<dbReference type="FunFam" id="1.10.10.10:FF:000322">
    <property type="entry name" value="Probable disease resistance protein At1g63360"/>
    <property type="match status" value="1"/>
</dbReference>
<dbReference type="EMBL" id="EF678746">
    <property type="protein sequence ID" value="ABR18473.1"/>
    <property type="molecule type" value="mRNA"/>
</dbReference>
<dbReference type="Gene3D" id="3.40.50.300">
    <property type="entry name" value="P-loop containing nucleotide triphosphate hydrolases"/>
    <property type="match status" value="1"/>
</dbReference>
<dbReference type="AlphaFoldDB" id="B8LS43"/>
<keyword evidence="1" id="KW-0433">Leucine-rich repeat</keyword>
<organism evidence="5">
    <name type="scientific">Picea sitchensis</name>
    <name type="common">Sitka spruce</name>
    <name type="synonym">Pinus sitchensis</name>
    <dbReference type="NCBI Taxonomy" id="3332"/>
    <lineage>
        <taxon>Eukaryota</taxon>
        <taxon>Viridiplantae</taxon>
        <taxon>Streptophyta</taxon>
        <taxon>Embryophyta</taxon>
        <taxon>Tracheophyta</taxon>
        <taxon>Spermatophyta</taxon>
        <taxon>Pinopsida</taxon>
        <taxon>Pinidae</taxon>
        <taxon>Conifers I</taxon>
        <taxon>Pinales</taxon>
        <taxon>Pinaceae</taxon>
        <taxon>Picea</taxon>
    </lineage>
</organism>
<evidence type="ECO:0000256" key="3">
    <source>
        <dbReference type="ARBA" id="ARBA00022821"/>
    </source>
</evidence>
<evidence type="ECO:0000256" key="1">
    <source>
        <dbReference type="ARBA" id="ARBA00022614"/>
    </source>
</evidence>
<dbReference type="PROSITE" id="PS51450">
    <property type="entry name" value="LRR"/>
    <property type="match status" value="1"/>
</dbReference>